<evidence type="ECO:0000259" key="1">
    <source>
        <dbReference type="Pfam" id="PF19825"/>
    </source>
</evidence>
<dbReference type="InterPro" id="IPR046273">
    <property type="entry name" value="DUF6306"/>
</dbReference>
<feature type="domain" description="DUF6306" evidence="1">
    <location>
        <begin position="18"/>
        <end position="137"/>
    </location>
</feature>
<sequence length="141" mass="15892">MLPDTPVTSSTFIPSHDLIDWLRMLLRAERAGARLMLDSAGQTDDAGLLRRLAQLHHGEAESCRRLRHCLERLGVEPGQGMGEFHAKAMAIPDLEARMQFIARGQRWVARQVQERLPALEPAWLRDELTVVLQLHQASPDA</sequence>
<reference evidence="2" key="1">
    <citation type="journal article" date="2021" name="Microorganisms">
        <title>The Ever-Expanding Pseudomonas Genus: Description of 43 New Species and Partition of the Pseudomonas putida Group.</title>
        <authorList>
            <person name="Girard L."/>
            <person name="Lood C."/>
            <person name="Hofte M."/>
            <person name="Vandamme P."/>
            <person name="Rokni-Zadeh H."/>
            <person name="van Noort V."/>
            <person name="Lavigne R."/>
            <person name="De Mot R."/>
        </authorList>
    </citation>
    <scope>NUCLEOTIDE SEQUENCE</scope>
    <source>
        <strain evidence="2">COW39</strain>
    </source>
</reference>
<gene>
    <name evidence="2" type="ORF">KSS95_13115</name>
</gene>
<keyword evidence="3" id="KW-1185">Reference proteome</keyword>
<name>A0ABX8M4H9_9PSED</name>
<accession>A0ABX8M4H9</accession>
<proteinExistence type="predicted"/>
<dbReference type="RefSeq" id="WP_217847527.1">
    <property type="nucleotide sequence ID" value="NZ_CP077073.1"/>
</dbReference>
<protein>
    <submittedName>
        <fullName evidence="2">Ferritin-like domain-containing protein</fullName>
    </submittedName>
</protein>
<evidence type="ECO:0000313" key="3">
    <source>
        <dbReference type="Proteomes" id="UP001047646"/>
    </source>
</evidence>
<dbReference type="Proteomes" id="UP001047646">
    <property type="component" value="Chromosome"/>
</dbReference>
<evidence type="ECO:0000313" key="2">
    <source>
        <dbReference type="EMBL" id="QXH33129.1"/>
    </source>
</evidence>
<dbReference type="Pfam" id="PF19825">
    <property type="entry name" value="DUF6306"/>
    <property type="match status" value="1"/>
</dbReference>
<dbReference type="EMBL" id="CP077073">
    <property type="protein sequence ID" value="QXH33129.1"/>
    <property type="molecule type" value="Genomic_DNA"/>
</dbReference>
<organism evidence="2 3">
    <name type="scientific">Pseudomonas muyukensis</name>
    <dbReference type="NCBI Taxonomy" id="2842357"/>
    <lineage>
        <taxon>Bacteria</taxon>
        <taxon>Pseudomonadati</taxon>
        <taxon>Pseudomonadota</taxon>
        <taxon>Gammaproteobacteria</taxon>
        <taxon>Pseudomonadales</taxon>
        <taxon>Pseudomonadaceae</taxon>
        <taxon>Pseudomonas</taxon>
    </lineage>
</organism>